<sequence length="49" mass="5956">MLTKCSRWSFLTSKWVKLNYFSCYYYFKKKLIQSNLGSTEMSKIYNIVL</sequence>
<dbReference type="Proteomes" id="UP001164250">
    <property type="component" value="Chromosome 13"/>
</dbReference>
<protein>
    <submittedName>
        <fullName evidence="1">Uncharacterized protein</fullName>
    </submittedName>
</protein>
<keyword evidence="2" id="KW-1185">Reference proteome</keyword>
<accession>A0ACC1A1C6</accession>
<dbReference type="EMBL" id="CM047909">
    <property type="protein sequence ID" value="KAJ0079636.1"/>
    <property type="molecule type" value="Genomic_DNA"/>
</dbReference>
<comment type="caution">
    <text evidence="1">The sequence shown here is derived from an EMBL/GenBank/DDBJ whole genome shotgun (WGS) entry which is preliminary data.</text>
</comment>
<name>A0ACC1A1C6_9ROSI</name>
<evidence type="ECO:0000313" key="2">
    <source>
        <dbReference type="Proteomes" id="UP001164250"/>
    </source>
</evidence>
<organism evidence="1 2">
    <name type="scientific">Pistacia atlantica</name>
    <dbReference type="NCBI Taxonomy" id="434234"/>
    <lineage>
        <taxon>Eukaryota</taxon>
        <taxon>Viridiplantae</taxon>
        <taxon>Streptophyta</taxon>
        <taxon>Embryophyta</taxon>
        <taxon>Tracheophyta</taxon>
        <taxon>Spermatophyta</taxon>
        <taxon>Magnoliopsida</taxon>
        <taxon>eudicotyledons</taxon>
        <taxon>Gunneridae</taxon>
        <taxon>Pentapetalae</taxon>
        <taxon>rosids</taxon>
        <taxon>malvids</taxon>
        <taxon>Sapindales</taxon>
        <taxon>Anacardiaceae</taxon>
        <taxon>Pistacia</taxon>
    </lineage>
</organism>
<evidence type="ECO:0000313" key="1">
    <source>
        <dbReference type="EMBL" id="KAJ0079636.1"/>
    </source>
</evidence>
<proteinExistence type="predicted"/>
<reference evidence="2" key="1">
    <citation type="journal article" date="2023" name="G3 (Bethesda)">
        <title>Genome assembly and association tests identify interacting loci associated with vigor, precocity, and sex in interspecific pistachio rootstocks.</title>
        <authorList>
            <person name="Palmer W."/>
            <person name="Jacygrad E."/>
            <person name="Sagayaradj S."/>
            <person name="Cavanaugh K."/>
            <person name="Han R."/>
            <person name="Bertier L."/>
            <person name="Beede B."/>
            <person name="Kafkas S."/>
            <person name="Golino D."/>
            <person name="Preece J."/>
            <person name="Michelmore R."/>
        </authorList>
    </citation>
    <scope>NUCLEOTIDE SEQUENCE [LARGE SCALE GENOMIC DNA]</scope>
</reference>
<gene>
    <name evidence="1" type="ORF">Patl1_22799</name>
</gene>